<dbReference type="Proteomes" id="UP001344906">
    <property type="component" value="Unassembled WGS sequence"/>
</dbReference>
<sequence>MHAHGFRKGIKMSGRMHTKKVHRELEIKEKMWKDLWRGCCNNYACCGLSSICYTERATKQKKHCTDKEYSRD</sequence>
<proteinExistence type="predicted"/>
<protein>
    <submittedName>
        <fullName evidence="1">Uncharacterized protein</fullName>
    </submittedName>
</protein>
<evidence type="ECO:0000313" key="2">
    <source>
        <dbReference type="Proteomes" id="UP001344906"/>
    </source>
</evidence>
<comment type="caution">
    <text evidence="1">The sequence shown here is derived from an EMBL/GenBank/DDBJ whole genome shotgun (WGS) entry which is preliminary data.</text>
</comment>
<evidence type="ECO:0000313" key="1">
    <source>
        <dbReference type="EMBL" id="GLV55158.1"/>
    </source>
</evidence>
<gene>
    <name evidence="1" type="ORF">KDH_20050</name>
</gene>
<keyword evidence="2" id="KW-1185">Reference proteome</keyword>
<accession>A0ABQ6FQT1</accession>
<dbReference type="EMBL" id="BSRI01000001">
    <property type="protein sequence ID" value="GLV55158.1"/>
    <property type="molecule type" value="Genomic_DNA"/>
</dbReference>
<reference evidence="1 2" key="1">
    <citation type="submission" date="2023-02" db="EMBL/GenBank/DDBJ databases">
        <title>Dictyobacter halimunensis sp. nov., a new member of the class Ktedonobacteria from forest soil in a geothermal area.</title>
        <authorList>
            <person name="Rachmania M.K."/>
            <person name="Ningsih F."/>
            <person name="Sakai Y."/>
            <person name="Yabe S."/>
            <person name="Yokota A."/>
            <person name="Sjamsuridzal W."/>
        </authorList>
    </citation>
    <scope>NUCLEOTIDE SEQUENCE [LARGE SCALE GENOMIC DNA]</scope>
    <source>
        <strain evidence="1 2">S3.2.2.5</strain>
    </source>
</reference>
<organism evidence="1 2">
    <name type="scientific">Dictyobacter halimunensis</name>
    <dbReference type="NCBI Taxonomy" id="3026934"/>
    <lineage>
        <taxon>Bacteria</taxon>
        <taxon>Bacillati</taxon>
        <taxon>Chloroflexota</taxon>
        <taxon>Ktedonobacteria</taxon>
        <taxon>Ktedonobacterales</taxon>
        <taxon>Dictyobacteraceae</taxon>
        <taxon>Dictyobacter</taxon>
    </lineage>
</organism>
<name>A0ABQ6FQT1_9CHLR</name>